<dbReference type="OrthoDB" id="2529286at2759"/>
<dbReference type="Pfam" id="PF10294">
    <property type="entry name" value="Methyltransf_16"/>
    <property type="match status" value="1"/>
</dbReference>
<dbReference type="EMBL" id="KZ819222">
    <property type="protein sequence ID" value="PWY97086.1"/>
    <property type="molecule type" value="Genomic_DNA"/>
</dbReference>
<protein>
    <submittedName>
        <fullName evidence="1">Uncharacterized protein</fullName>
    </submittedName>
</protein>
<dbReference type="GO" id="GO:0008757">
    <property type="term" value="F:S-adenosylmethionine-dependent methyltransferase activity"/>
    <property type="evidence" value="ECO:0007669"/>
    <property type="project" value="UniProtKB-ARBA"/>
</dbReference>
<organism evidence="1 2">
    <name type="scientific">Testicularia cyperi</name>
    <dbReference type="NCBI Taxonomy" id="1882483"/>
    <lineage>
        <taxon>Eukaryota</taxon>
        <taxon>Fungi</taxon>
        <taxon>Dikarya</taxon>
        <taxon>Basidiomycota</taxon>
        <taxon>Ustilaginomycotina</taxon>
        <taxon>Ustilaginomycetes</taxon>
        <taxon>Ustilaginales</taxon>
        <taxon>Anthracoideaceae</taxon>
        <taxon>Testicularia</taxon>
    </lineage>
</organism>
<dbReference type="InParanoid" id="A0A317XF52"/>
<reference evidence="1 2" key="1">
    <citation type="journal article" date="2018" name="Mol. Biol. Evol.">
        <title>Broad Genomic Sampling Reveals a Smut Pathogenic Ancestry of the Fungal Clade Ustilaginomycotina.</title>
        <authorList>
            <person name="Kijpornyongpan T."/>
            <person name="Mondo S.J."/>
            <person name="Barry K."/>
            <person name="Sandor L."/>
            <person name="Lee J."/>
            <person name="Lipzen A."/>
            <person name="Pangilinan J."/>
            <person name="LaButti K."/>
            <person name="Hainaut M."/>
            <person name="Henrissat B."/>
            <person name="Grigoriev I.V."/>
            <person name="Spatafora J.W."/>
            <person name="Aime M.C."/>
        </authorList>
    </citation>
    <scope>NUCLEOTIDE SEQUENCE [LARGE SCALE GENOMIC DNA]</scope>
    <source>
        <strain evidence="1 2">MCA 3645</strain>
    </source>
</reference>
<keyword evidence="2" id="KW-1185">Reference proteome</keyword>
<proteinExistence type="predicted"/>
<name>A0A317XF52_9BASI</name>
<dbReference type="PANTHER" id="PTHR14614">
    <property type="entry name" value="HEPATOCELLULAR CARCINOMA-ASSOCIATED ANTIGEN"/>
    <property type="match status" value="1"/>
</dbReference>
<gene>
    <name evidence="1" type="ORF">BCV70DRAFT_203194</name>
</gene>
<dbReference type="PANTHER" id="PTHR14614:SF109">
    <property type="entry name" value="RIBOSOMAL LYSINE N-METHYLTRANSFERASE 5"/>
    <property type="match status" value="1"/>
</dbReference>
<accession>A0A317XF52</accession>
<dbReference type="GO" id="GO:0005829">
    <property type="term" value="C:cytosol"/>
    <property type="evidence" value="ECO:0007669"/>
    <property type="project" value="TreeGrafter"/>
</dbReference>
<dbReference type="SUPFAM" id="SSF53335">
    <property type="entry name" value="S-adenosyl-L-methionine-dependent methyltransferases"/>
    <property type="match status" value="1"/>
</dbReference>
<dbReference type="FunCoup" id="A0A317XF52">
    <property type="interactions" value="72"/>
</dbReference>
<dbReference type="Proteomes" id="UP000246740">
    <property type="component" value="Unassembled WGS sequence"/>
</dbReference>
<dbReference type="InterPro" id="IPR019410">
    <property type="entry name" value="Methyltransf_16"/>
</dbReference>
<dbReference type="AlphaFoldDB" id="A0A317XF52"/>
<dbReference type="InterPro" id="IPR029063">
    <property type="entry name" value="SAM-dependent_MTases_sf"/>
</dbReference>
<evidence type="ECO:0000313" key="2">
    <source>
        <dbReference type="Proteomes" id="UP000246740"/>
    </source>
</evidence>
<dbReference type="GO" id="GO:0032991">
    <property type="term" value="C:protein-containing complex"/>
    <property type="evidence" value="ECO:0007669"/>
    <property type="project" value="TreeGrafter"/>
</dbReference>
<dbReference type="Gene3D" id="3.40.50.150">
    <property type="entry name" value="Vaccinia Virus protein VP39"/>
    <property type="match status" value="1"/>
</dbReference>
<evidence type="ECO:0000313" key="1">
    <source>
        <dbReference type="EMBL" id="PWY97086.1"/>
    </source>
</evidence>
<sequence>MSDDGEASEQPELPLAPTSLIRLEPGRAVEDVDEEIFLLWTLNSRSEHEGGLGYVNHSHDSLYIAIDGKSWSAAASERELSGETIVKVFQDVTSLRTARGNTGSVIWRSTVHLAIQILQNRLFDLVSLAEARVLELGAGTGALPALIASRARSWLVTDQPELMPLIDKNVHSLSNCRTRSLDWFDFLDSPSLHQTRLRTASILEHLDGELPDLIICCDCVYNPALFPALVATLNAFTQPGHSMVLMACEMRSNESLSDFLRTWLESDSAWRMVSLEDRFDKGFTAFAAWKAES</sequence>
<dbReference type="STRING" id="1882483.A0A317XF52"/>